<proteinExistence type="predicted"/>
<evidence type="ECO:0000313" key="2">
    <source>
        <dbReference type="EMBL" id="WXB15060.1"/>
    </source>
</evidence>
<dbReference type="Gene3D" id="3.90.1520.10">
    <property type="entry name" value="H-NOX domain"/>
    <property type="match status" value="1"/>
</dbReference>
<dbReference type="EMBL" id="CP089984">
    <property type="protein sequence ID" value="WXB15060.1"/>
    <property type="molecule type" value="Genomic_DNA"/>
</dbReference>
<dbReference type="Pfam" id="PF07700">
    <property type="entry name" value="HNOB"/>
    <property type="match status" value="1"/>
</dbReference>
<gene>
    <name evidence="2" type="ORF">LZC94_45480</name>
</gene>
<dbReference type="Proteomes" id="UP001370348">
    <property type="component" value="Chromosome"/>
</dbReference>
<sequence length="180" mass="20228">MHGIILLELKKYVESRWGKTAWPTLVADTGLAGQTYLPVHEYPDDEMVALVRTASTTTGFSVPAILEDFGEFIVPDLLLLYRSLIHSKWRTLDLLENTEKMIQRVVSLRNPSARTLQMSAERRTPTEVRIRHRSAHRVCSVTKGIARGAAKHYGERIAIVEAQCITAGASECVLDLRLMN</sequence>
<keyword evidence="3" id="KW-1185">Reference proteome</keyword>
<evidence type="ECO:0000259" key="1">
    <source>
        <dbReference type="Pfam" id="PF07700"/>
    </source>
</evidence>
<evidence type="ECO:0000313" key="3">
    <source>
        <dbReference type="Proteomes" id="UP001370348"/>
    </source>
</evidence>
<name>A0ABZ2M122_9BACT</name>
<dbReference type="InterPro" id="IPR011644">
    <property type="entry name" value="Heme_NO-bd"/>
</dbReference>
<dbReference type="InterPro" id="IPR024096">
    <property type="entry name" value="NO_sig/Golgi_transp_ligand-bd"/>
</dbReference>
<dbReference type="SUPFAM" id="SSF111126">
    <property type="entry name" value="Ligand-binding domain in the NO signalling and Golgi transport"/>
    <property type="match status" value="1"/>
</dbReference>
<protein>
    <submittedName>
        <fullName evidence="2">Heme NO-binding domain-containing protein</fullName>
    </submittedName>
</protein>
<reference evidence="2 3" key="1">
    <citation type="submission" date="2021-12" db="EMBL/GenBank/DDBJ databases">
        <title>Discovery of the Pendulisporaceae a myxobacterial family with distinct sporulation behavior and unique specialized metabolism.</title>
        <authorList>
            <person name="Garcia R."/>
            <person name="Popoff A."/>
            <person name="Bader C.D."/>
            <person name="Loehr J."/>
            <person name="Walesch S."/>
            <person name="Walt C."/>
            <person name="Boldt J."/>
            <person name="Bunk B."/>
            <person name="Haeckl F.J.F.P.J."/>
            <person name="Gunesch A.P."/>
            <person name="Birkelbach J."/>
            <person name="Nuebel U."/>
            <person name="Pietschmann T."/>
            <person name="Bach T."/>
            <person name="Mueller R."/>
        </authorList>
    </citation>
    <scope>NUCLEOTIDE SEQUENCE [LARGE SCALE GENOMIC DNA]</scope>
    <source>
        <strain evidence="2 3">MSr11954</strain>
    </source>
</reference>
<feature type="domain" description="Heme NO-binding" evidence="1">
    <location>
        <begin position="2"/>
        <end position="159"/>
    </location>
</feature>
<accession>A0ABZ2M122</accession>
<dbReference type="InterPro" id="IPR038158">
    <property type="entry name" value="H-NOX_domain_sf"/>
</dbReference>
<organism evidence="2 3">
    <name type="scientific">Pendulispora albinea</name>
    <dbReference type="NCBI Taxonomy" id="2741071"/>
    <lineage>
        <taxon>Bacteria</taxon>
        <taxon>Pseudomonadati</taxon>
        <taxon>Myxococcota</taxon>
        <taxon>Myxococcia</taxon>
        <taxon>Myxococcales</taxon>
        <taxon>Sorangiineae</taxon>
        <taxon>Pendulisporaceae</taxon>
        <taxon>Pendulispora</taxon>
    </lineage>
</organism>
<dbReference type="RefSeq" id="WP_394824684.1">
    <property type="nucleotide sequence ID" value="NZ_CP089984.1"/>
</dbReference>